<protein>
    <submittedName>
        <fullName evidence="2">Terminase small subunit</fullName>
    </submittedName>
</protein>
<feature type="domain" description="HTH araC/xylS-type" evidence="1">
    <location>
        <begin position="1"/>
        <end position="35"/>
    </location>
</feature>
<accession>A0A8S5QSQ3</accession>
<reference evidence="2" key="1">
    <citation type="journal article" date="2021" name="Proc. Natl. Acad. Sci. U.S.A.">
        <title>A Catalog of Tens of Thousands of Viruses from Human Metagenomes Reveals Hidden Associations with Chronic Diseases.</title>
        <authorList>
            <person name="Tisza M.J."/>
            <person name="Buck C.B."/>
        </authorList>
    </citation>
    <scope>NUCLEOTIDE SEQUENCE</scope>
    <source>
        <strain evidence="2">Ct2773</strain>
    </source>
</reference>
<evidence type="ECO:0000259" key="1">
    <source>
        <dbReference type="PROSITE" id="PS01124"/>
    </source>
</evidence>
<proteinExistence type="predicted"/>
<evidence type="ECO:0000313" key="2">
    <source>
        <dbReference type="EMBL" id="DAE21757.1"/>
    </source>
</evidence>
<dbReference type="PROSITE" id="PS01124">
    <property type="entry name" value="HTH_ARAC_FAMILY_2"/>
    <property type="match status" value="1"/>
</dbReference>
<dbReference type="GO" id="GO:0003700">
    <property type="term" value="F:DNA-binding transcription factor activity"/>
    <property type="evidence" value="ECO:0007669"/>
    <property type="project" value="InterPro"/>
</dbReference>
<dbReference type="EMBL" id="BK015717">
    <property type="protein sequence ID" value="DAE21757.1"/>
    <property type="molecule type" value="Genomic_DNA"/>
</dbReference>
<sequence>MAKKTLNEQAQEILKIAEETGVQTNFFFMTTFKRYQVQLSNLTELEAAIRETGTLVTKEYVKGRANIYVNPAVTEYNKTTDSANRTVTTLMKIIKGFAKEDEERDSDYDPLMAIINGDSDGEE</sequence>
<name>A0A8S5QSQ3_9CAUD</name>
<dbReference type="GO" id="GO:0043565">
    <property type="term" value="F:sequence-specific DNA binding"/>
    <property type="evidence" value="ECO:0007669"/>
    <property type="project" value="InterPro"/>
</dbReference>
<organism evidence="2">
    <name type="scientific">Siphoviridae sp. ct2773</name>
    <dbReference type="NCBI Taxonomy" id="2826275"/>
    <lineage>
        <taxon>Viruses</taxon>
        <taxon>Duplodnaviria</taxon>
        <taxon>Heunggongvirae</taxon>
        <taxon>Uroviricota</taxon>
        <taxon>Caudoviricetes</taxon>
    </lineage>
</organism>
<dbReference type="InterPro" id="IPR018060">
    <property type="entry name" value="HTH_AraC"/>
</dbReference>